<evidence type="ECO:0000313" key="1">
    <source>
        <dbReference type="EMBL" id="KAA0197744.1"/>
    </source>
</evidence>
<protein>
    <submittedName>
        <fullName evidence="1">Uncharacterized protein</fullName>
    </submittedName>
</protein>
<name>A0A8E0RZL5_9TREM</name>
<accession>A0A8E0RZL5</accession>
<gene>
    <name evidence="1" type="ORF">FBUS_01468</name>
</gene>
<evidence type="ECO:0000313" key="2">
    <source>
        <dbReference type="Proteomes" id="UP000728185"/>
    </source>
</evidence>
<proteinExistence type="predicted"/>
<dbReference type="OrthoDB" id="545730at2759"/>
<organism evidence="1 2">
    <name type="scientific">Fasciolopsis buskii</name>
    <dbReference type="NCBI Taxonomy" id="27845"/>
    <lineage>
        <taxon>Eukaryota</taxon>
        <taxon>Metazoa</taxon>
        <taxon>Spiralia</taxon>
        <taxon>Lophotrochozoa</taxon>
        <taxon>Platyhelminthes</taxon>
        <taxon>Trematoda</taxon>
        <taxon>Digenea</taxon>
        <taxon>Plagiorchiida</taxon>
        <taxon>Echinostomata</taxon>
        <taxon>Echinostomatoidea</taxon>
        <taxon>Fasciolidae</taxon>
        <taxon>Fasciolopsis</taxon>
    </lineage>
</organism>
<sequence length="142" mass="16282">MCSRRSRCQIVKAARRIASSLELNISINNLSDVDVVFFEAILQIITGLVPSGMLVIHPRYSEDRRNVYDRLESCIKEVSEVIQVPLAHIKAAELMHFEKSAVGNFLEIIEFLVDYFCEERIENIHPPWKSVDSMPPGDYEET</sequence>
<comment type="caution">
    <text evidence="1">The sequence shown here is derived from an EMBL/GenBank/DDBJ whole genome shotgun (WGS) entry which is preliminary data.</text>
</comment>
<dbReference type="AlphaFoldDB" id="A0A8E0RZL5"/>
<keyword evidence="2" id="KW-1185">Reference proteome</keyword>
<dbReference type="EMBL" id="LUCM01002173">
    <property type="protein sequence ID" value="KAA0197744.1"/>
    <property type="molecule type" value="Genomic_DNA"/>
</dbReference>
<dbReference type="Proteomes" id="UP000728185">
    <property type="component" value="Unassembled WGS sequence"/>
</dbReference>
<reference evidence="1" key="1">
    <citation type="submission" date="2019-05" db="EMBL/GenBank/DDBJ databases">
        <title>Annotation for the trematode Fasciolopsis buski.</title>
        <authorList>
            <person name="Choi Y.-J."/>
        </authorList>
    </citation>
    <scope>NUCLEOTIDE SEQUENCE</scope>
    <source>
        <strain evidence="1">HT</strain>
        <tissue evidence="1">Whole worm</tissue>
    </source>
</reference>